<dbReference type="PRINTS" id="PR01469">
    <property type="entry name" value="CARBMTKINASE"/>
</dbReference>
<dbReference type="InterPro" id="IPR036393">
    <property type="entry name" value="AceGlu_kinase-like_sf"/>
</dbReference>
<gene>
    <name evidence="9" type="ORF">SAMN02746019_00014350</name>
</gene>
<dbReference type="PANTHER" id="PTHR30409">
    <property type="entry name" value="CARBAMATE KINASE"/>
    <property type="match status" value="1"/>
</dbReference>
<dbReference type="Gene3D" id="3.40.1160.10">
    <property type="entry name" value="Acetylglutamate kinase-like"/>
    <property type="match status" value="1"/>
</dbReference>
<keyword evidence="4 7" id="KW-0418">Kinase</keyword>
<keyword evidence="3 7" id="KW-0808">Transferase</keyword>
<evidence type="ECO:0000256" key="3">
    <source>
        <dbReference type="ARBA" id="ARBA00022679"/>
    </source>
</evidence>
<dbReference type="NCBIfam" id="TIGR00746">
    <property type="entry name" value="arcC"/>
    <property type="match status" value="1"/>
</dbReference>
<dbReference type="InterPro" id="IPR003964">
    <property type="entry name" value="Carb_kinase"/>
</dbReference>
<dbReference type="RefSeq" id="WP_088571694.1">
    <property type="nucleotide sequence ID" value="NZ_FYEK01000037.1"/>
</dbReference>
<proteinExistence type="inferred from homology"/>
<dbReference type="Pfam" id="PF00696">
    <property type="entry name" value="AA_kinase"/>
    <property type="match status" value="1"/>
</dbReference>
<dbReference type="GO" id="GO:0008804">
    <property type="term" value="F:carbamate kinase activity"/>
    <property type="evidence" value="ECO:0007669"/>
    <property type="project" value="UniProtKB-UniRule"/>
</dbReference>
<dbReference type="EMBL" id="FYEK01000037">
    <property type="protein sequence ID" value="SNB68767.1"/>
    <property type="molecule type" value="Genomic_DNA"/>
</dbReference>
<evidence type="ECO:0000256" key="7">
    <source>
        <dbReference type="PIRNR" id="PIRNR000723"/>
    </source>
</evidence>
<evidence type="ECO:0000259" key="8">
    <source>
        <dbReference type="Pfam" id="PF00696"/>
    </source>
</evidence>
<name>A0A212R991_9CHLR</name>
<dbReference type="AlphaFoldDB" id="A0A212R991"/>
<keyword evidence="10" id="KW-1185">Reference proteome</keyword>
<dbReference type="GO" id="GO:0019546">
    <property type="term" value="P:L-arginine deiminase pathway"/>
    <property type="evidence" value="ECO:0007669"/>
    <property type="project" value="TreeGrafter"/>
</dbReference>
<dbReference type="CDD" id="cd04235">
    <property type="entry name" value="AAK_CK"/>
    <property type="match status" value="1"/>
</dbReference>
<evidence type="ECO:0000313" key="10">
    <source>
        <dbReference type="Proteomes" id="UP000197025"/>
    </source>
</evidence>
<evidence type="ECO:0000313" key="9">
    <source>
        <dbReference type="EMBL" id="SNB68767.1"/>
    </source>
</evidence>
<dbReference type="InterPro" id="IPR001048">
    <property type="entry name" value="Asp/Glu/Uridylate_kinase"/>
</dbReference>
<evidence type="ECO:0000256" key="6">
    <source>
        <dbReference type="NCBIfam" id="TIGR00746"/>
    </source>
</evidence>
<comment type="similarity">
    <text evidence="1 7">Belongs to the carbamate kinase family.</text>
</comment>
<organism evidence="9 10">
    <name type="scientific">Thermoflexus hugenholtzii JAD2</name>
    <dbReference type="NCBI Taxonomy" id="877466"/>
    <lineage>
        <taxon>Bacteria</taxon>
        <taxon>Bacillati</taxon>
        <taxon>Chloroflexota</taxon>
        <taxon>Thermoflexia</taxon>
        <taxon>Thermoflexales</taxon>
        <taxon>Thermoflexaceae</taxon>
        <taxon>Thermoflexus</taxon>
    </lineage>
</organism>
<evidence type="ECO:0000256" key="5">
    <source>
        <dbReference type="ARBA" id="ARBA00048467"/>
    </source>
</evidence>
<dbReference type="GO" id="GO:0005829">
    <property type="term" value="C:cytosol"/>
    <property type="evidence" value="ECO:0007669"/>
    <property type="project" value="TreeGrafter"/>
</dbReference>
<evidence type="ECO:0000256" key="1">
    <source>
        <dbReference type="ARBA" id="ARBA00011066"/>
    </source>
</evidence>
<sequence length="317" mass="34726">MRLQPGLAVVAVGGNSLIKGPDRMTVPDQYEAARETMVHIAEMIAQGWQVVITHGNGPQVGFILRRSELSLHELHPVPLDAADADTQGAIGYMFQKALYNEFRRRGMRQLAVTVVTQVLVDRNDPAFQNPTKPIGSWMDEETARRRAAEQGWVVREDAGRGWRRVVPSPRPRRIIELPAIRALLEDGFVVIAVGGGGIPVVEDETGNLVGVEAVIDKDLASALLAIELRADLFLISTAVEKVALDYGKPTQRWLDRLTASEARRYLAEGQFPPGSMGPKIEAILQYLDHGGKAALITDPPHIPAALRGETGTWFVPD</sequence>
<feature type="domain" description="Aspartate/glutamate/uridylate kinase" evidence="8">
    <location>
        <begin position="8"/>
        <end position="297"/>
    </location>
</feature>
<accession>A0A212R991</accession>
<dbReference type="FunFam" id="3.40.1160.10:FF:000007">
    <property type="entry name" value="Carbamate kinase"/>
    <property type="match status" value="1"/>
</dbReference>
<evidence type="ECO:0000256" key="2">
    <source>
        <dbReference type="ARBA" id="ARBA00013070"/>
    </source>
</evidence>
<dbReference type="InParanoid" id="A0A212R991"/>
<dbReference type="NCBIfam" id="NF009007">
    <property type="entry name" value="PRK12352.1"/>
    <property type="match status" value="1"/>
</dbReference>
<dbReference type="SUPFAM" id="SSF53633">
    <property type="entry name" value="Carbamate kinase-like"/>
    <property type="match status" value="1"/>
</dbReference>
<dbReference type="Proteomes" id="UP000197025">
    <property type="component" value="Unassembled WGS sequence"/>
</dbReference>
<protein>
    <recommendedName>
        <fullName evidence="2 6">Carbamate kinase</fullName>
    </recommendedName>
</protein>
<dbReference type="OrthoDB" id="9766717at2"/>
<dbReference type="PIRSF" id="PIRSF000723">
    <property type="entry name" value="Carbamate_kin"/>
    <property type="match status" value="1"/>
</dbReference>
<comment type="catalytic activity">
    <reaction evidence="5">
        <text>hydrogencarbonate + NH4(+) + ATP = carbamoyl phosphate + ADP + H2O + H(+)</text>
        <dbReference type="Rhea" id="RHEA:10152"/>
        <dbReference type="ChEBI" id="CHEBI:15377"/>
        <dbReference type="ChEBI" id="CHEBI:15378"/>
        <dbReference type="ChEBI" id="CHEBI:17544"/>
        <dbReference type="ChEBI" id="CHEBI:28938"/>
        <dbReference type="ChEBI" id="CHEBI:30616"/>
        <dbReference type="ChEBI" id="CHEBI:58228"/>
        <dbReference type="ChEBI" id="CHEBI:456216"/>
        <dbReference type="EC" id="2.7.2.2"/>
    </reaction>
</comment>
<dbReference type="PANTHER" id="PTHR30409:SF1">
    <property type="entry name" value="CARBAMATE KINASE-RELATED"/>
    <property type="match status" value="1"/>
</dbReference>
<evidence type="ECO:0000256" key="4">
    <source>
        <dbReference type="ARBA" id="ARBA00022777"/>
    </source>
</evidence>
<reference evidence="10" key="1">
    <citation type="submission" date="2017-06" db="EMBL/GenBank/DDBJ databases">
        <authorList>
            <person name="Varghese N."/>
            <person name="Submissions S."/>
        </authorList>
    </citation>
    <scope>NUCLEOTIDE SEQUENCE [LARGE SCALE GENOMIC DNA]</scope>
    <source>
        <strain evidence="10">JAD2</strain>
    </source>
</reference>